<gene>
    <name evidence="4" type="ORF">FJT64_011855</name>
</gene>
<proteinExistence type="predicted"/>
<organism evidence="4 5">
    <name type="scientific">Amphibalanus amphitrite</name>
    <name type="common">Striped barnacle</name>
    <name type="synonym">Balanus amphitrite</name>
    <dbReference type="NCBI Taxonomy" id="1232801"/>
    <lineage>
        <taxon>Eukaryota</taxon>
        <taxon>Metazoa</taxon>
        <taxon>Ecdysozoa</taxon>
        <taxon>Arthropoda</taxon>
        <taxon>Crustacea</taxon>
        <taxon>Multicrustacea</taxon>
        <taxon>Cirripedia</taxon>
        <taxon>Thoracica</taxon>
        <taxon>Thoracicalcarea</taxon>
        <taxon>Balanomorpha</taxon>
        <taxon>Balanoidea</taxon>
        <taxon>Balanidae</taxon>
        <taxon>Amphibalaninae</taxon>
        <taxon>Amphibalanus</taxon>
    </lineage>
</organism>
<dbReference type="Gene3D" id="1.20.1250.20">
    <property type="entry name" value="MFS general substrate transporter like domains"/>
    <property type="match status" value="1"/>
</dbReference>
<dbReference type="GO" id="GO:0022857">
    <property type="term" value="F:transmembrane transporter activity"/>
    <property type="evidence" value="ECO:0007669"/>
    <property type="project" value="InterPro"/>
</dbReference>
<comment type="caution">
    <text evidence="4">The sequence shown here is derived from an EMBL/GenBank/DDBJ whole genome shotgun (WGS) entry which is preliminary data.</text>
</comment>
<sequence length="102" mass="11032">MLDVDGILEEIGGWGLYQKRMYLILCLPSIVAGAAVVSLSWTGYVMEHRFGRKIALMSALLLFGTASTITAFAPNYGTFAAMRLFTGIGGLGTFMITFVLSK</sequence>
<accession>A0A6A4V893</accession>
<keyword evidence="2" id="KW-0472">Membrane</keyword>
<feature type="domain" description="Major facilitator superfamily (MFS) profile" evidence="3">
    <location>
        <begin position="1"/>
        <end position="102"/>
    </location>
</feature>
<name>A0A6A4V893_AMPAM</name>
<dbReference type="InterPro" id="IPR020846">
    <property type="entry name" value="MFS_dom"/>
</dbReference>
<evidence type="ECO:0000259" key="3">
    <source>
        <dbReference type="PROSITE" id="PS50850"/>
    </source>
</evidence>
<feature type="transmembrane region" description="Helical" evidence="2">
    <location>
        <begin position="79"/>
        <end position="100"/>
    </location>
</feature>
<dbReference type="PROSITE" id="PS50850">
    <property type="entry name" value="MFS"/>
    <property type="match status" value="1"/>
</dbReference>
<protein>
    <recommendedName>
        <fullName evidence="3">Major facilitator superfamily (MFS) profile domain-containing protein</fullName>
    </recommendedName>
</protein>
<dbReference type="GO" id="GO:0016020">
    <property type="term" value="C:membrane"/>
    <property type="evidence" value="ECO:0007669"/>
    <property type="project" value="UniProtKB-SubCell"/>
</dbReference>
<evidence type="ECO:0000313" key="5">
    <source>
        <dbReference type="Proteomes" id="UP000440578"/>
    </source>
</evidence>
<dbReference type="EMBL" id="VIIS01001992">
    <property type="protein sequence ID" value="KAF0289955.1"/>
    <property type="molecule type" value="Genomic_DNA"/>
</dbReference>
<evidence type="ECO:0000256" key="2">
    <source>
        <dbReference type="SAM" id="Phobius"/>
    </source>
</evidence>
<feature type="transmembrane region" description="Helical" evidence="2">
    <location>
        <begin position="54"/>
        <end position="73"/>
    </location>
</feature>
<dbReference type="OrthoDB" id="6894481at2759"/>
<evidence type="ECO:0000256" key="1">
    <source>
        <dbReference type="ARBA" id="ARBA00004141"/>
    </source>
</evidence>
<evidence type="ECO:0000313" key="4">
    <source>
        <dbReference type="EMBL" id="KAF0289955.1"/>
    </source>
</evidence>
<reference evidence="4 5" key="1">
    <citation type="submission" date="2019-07" db="EMBL/GenBank/DDBJ databases">
        <title>Draft genome assembly of a fouling barnacle, Amphibalanus amphitrite (Darwin, 1854): The first reference genome for Thecostraca.</title>
        <authorList>
            <person name="Kim W."/>
        </authorList>
    </citation>
    <scope>NUCLEOTIDE SEQUENCE [LARGE SCALE GENOMIC DNA]</scope>
    <source>
        <strain evidence="4">SNU_AA5</strain>
        <tissue evidence="4">Soma without cirri and trophi</tissue>
    </source>
</reference>
<keyword evidence="5" id="KW-1185">Reference proteome</keyword>
<comment type="subcellular location">
    <subcellularLocation>
        <location evidence="1">Membrane</location>
        <topology evidence="1">Multi-pass membrane protein</topology>
    </subcellularLocation>
</comment>
<dbReference type="Proteomes" id="UP000440578">
    <property type="component" value="Unassembled WGS sequence"/>
</dbReference>
<keyword evidence="2" id="KW-1133">Transmembrane helix</keyword>
<dbReference type="SUPFAM" id="SSF103473">
    <property type="entry name" value="MFS general substrate transporter"/>
    <property type="match status" value="1"/>
</dbReference>
<dbReference type="AlphaFoldDB" id="A0A6A4V893"/>
<keyword evidence="2" id="KW-0812">Transmembrane</keyword>
<dbReference type="InterPro" id="IPR036259">
    <property type="entry name" value="MFS_trans_sf"/>
</dbReference>
<feature type="transmembrane region" description="Helical" evidence="2">
    <location>
        <begin position="20"/>
        <end position="42"/>
    </location>
</feature>